<dbReference type="GO" id="GO:0015807">
    <property type="term" value="P:L-amino acid transport"/>
    <property type="evidence" value="ECO:0007669"/>
    <property type="project" value="TreeGrafter"/>
</dbReference>
<dbReference type="PROSITE" id="PS00211">
    <property type="entry name" value="ABC_TRANSPORTER_1"/>
    <property type="match status" value="1"/>
</dbReference>
<dbReference type="CDD" id="cd03224">
    <property type="entry name" value="ABC_TM1139_LivF_branched"/>
    <property type="match status" value="1"/>
</dbReference>
<keyword evidence="8" id="KW-1185">Reference proteome</keyword>
<evidence type="ECO:0000256" key="5">
    <source>
        <dbReference type="ARBA" id="ARBA00022970"/>
    </source>
</evidence>
<keyword evidence="5" id="KW-0029">Amino-acid transport</keyword>
<dbReference type="SMART" id="SM00382">
    <property type="entry name" value="AAA"/>
    <property type="match status" value="1"/>
</dbReference>
<evidence type="ECO:0000256" key="2">
    <source>
        <dbReference type="ARBA" id="ARBA00022448"/>
    </source>
</evidence>
<dbReference type="Proteomes" id="UP000533306">
    <property type="component" value="Unassembled WGS sequence"/>
</dbReference>
<dbReference type="EMBL" id="JACHEU010000004">
    <property type="protein sequence ID" value="MBB6014097.1"/>
    <property type="molecule type" value="Genomic_DNA"/>
</dbReference>
<dbReference type="GO" id="GO:0005524">
    <property type="term" value="F:ATP binding"/>
    <property type="evidence" value="ECO:0007669"/>
    <property type="project" value="UniProtKB-KW"/>
</dbReference>
<dbReference type="InterPro" id="IPR003439">
    <property type="entry name" value="ABC_transporter-like_ATP-bd"/>
</dbReference>
<name>A0A7W9S4S0_9HYPH</name>
<dbReference type="SUPFAM" id="SSF52540">
    <property type="entry name" value="P-loop containing nucleoside triphosphate hydrolases"/>
    <property type="match status" value="1"/>
</dbReference>
<evidence type="ECO:0000256" key="1">
    <source>
        <dbReference type="ARBA" id="ARBA00005417"/>
    </source>
</evidence>
<protein>
    <submittedName>
        <fullName evidence="7">Branched-chain amino acid transport system ATP-binding protein</fullName>
    </submittedName>
</protein>
<keyword evidence="2" id="KW-0813">Transport</keyword>
<dbReference type="Gene3D" id="3.40.50.300">
    <property type="entry name" value="P-loop containing nucleotide triphosphate hydrolases"/>
    <property type="match status" value="1"/>
</dbReference>
<evidence type="ECO:0000313" key="7">
    <source>
        <dbReference type="EMBL" id="MBB6014097.1"/>
    </source>
</evidence>
<dbReference type="GO" id="GO:0016887">
    <property type="term" value="F:ATP hydrolysis activity"/>
    <property type="evidence" value="ECO:0007669"/>
    <property type="project" value="InterPro"/>
</dbReference>
<dbReference type="InterPro" id="IPR003593">
    <property type="entry name" value="AAA+_ATPase"/>
</dbReference>
<organism evidence="7 8">
    <name type="scientific">Aquamicrobium lusatiense</name>
    <dbReference type="NCBI Taxonomy" id="89772"/>
    <lineage>
        <taxon>Bacteria</taxon>
        <taxon>Pseudomonadati</taxon>
        <taxon>Pseudomonadota</taxon>
        <taxon>Alphaproteobacteria</taxon>
        <taxon>Hyphomicrobiales</taxon>
        <taxon>Phyllobacteriaceae</taxon>
        <taxon>Aquamicrobium</taxon>
    </lineage>
</organism>
<comment type="caution">
    <text evidence="7">The sequence shown here is derived from an EMBL/GenBank/DDBJ whole genome shotgun (WGS) entry which is preliminary data.</text>
</comment>
<accession>A0A7W9S4S0</accession>
<evidence type="ECO:0000313" key="8">
    <source>
        <dbReference type="Proteomes" id="UP000533306"/>
    </source>
</evidence>
<sequence length="247" mass="26855">MPMTDTPKKTPLASLTNVDVFYGPVQALFGVNVTVMPGETVVVLGGNASGKSTTVKTLLGLVKVASGEVVFDGESVNNRPAYQMIERGIGSIPEGRRMFSEMTVLDNLKLGAFVRRGEPKAVLDAQIEEAMVMFPRLAERRNQISGTMSGGEQQMLAMARAWMRKPKLLCIDEPSMGLSPLFVDHVYEILSKWKAQGLTILMVEQNANMALSIADHGYVLRQGHVSVAGTAAELRDNDEVRRAYLGG</sequence>
<keyword evidence="3" id="KW-0547">Nucleotide-binding</keyword>
<reference evidence="7 8" key="1">
    <citation type="submission" date="2020-08" db="EMBL/GenBank/DDBJ databases">
        <title>Genomic Encyclopedia of Type Strains, Phase IV (KMG-IV): sequencing the most valuable type-strain genomes for metagenomic binning, comparative biology and taxonomic classification.</title>
        <authorList>
            <person name="Goeker M."/>
        </authorList>
    </citation>
    <scope>NUCLEOTIDE SEQUENCE [LARGE SCALE GENOMIC DNA]</scope>
    <source>
        <strain evidence="7 8">DSM 11099</strain>
    </source>
</reference>
<dbReference type="InterPro" id="IPR027417">
    <property type="entry name" value="P-loop_NTPase"/>
</dbReference>
<dbReference type="PROSITE" id="PS50893">
    <property type="entry name" value="ABC_TRANSPORTER_2"/>
    <property type="match status" value="1"/>
</dbReference>
<dbReference type="InterPro" id="IPR052156">
    <property type="entry name" value="BCAA_Transport_ATP-bd_LivF"/>
</dbReference>
<feature type="domain" description="ABC transporter" evidence="6">
    <location>
        <begin position="13"/>
        <end position="247"/>
    </location>
</feature>
<dbReference type="GO" id="GO:0015658">
    <property type="term" value="F:branched-chain amino acid transmembrane transporter activity"/>
    <property type="evidence" value="ECO:0007669"/>
    <property type="project" value="TreeGrafter"/>
</dbReference>
<gene>
    <name evidence="7" type="ORF">HNR59_003491</name>
</gene>
<dbReference type="PANTHER" id="PTHR43820">
    <property type="entry name" value="HIGH-AFFINITY BRANCHED-CHAIN AMINO ACID TRANSPORT ATP-BINDING PROTEIN LIVF"/>
    <property type="match status" value="1"/>
</dbReference>
<dbReference type="AlphaFoldDB" id="A0A7W9S4S0"/>
<proteinExistence type="inferred from homology"/>
<evidence type="ECO:0000259" key="6">
    <source>
        <dbReference type="PROSITE" id="PS50893"/>
    </source>
</evidence>
<dbReference type="Pfam" id="PF00005">
    <property type="entry name" value="ABC_tran"/>
    <property type="match status" value="1"/>
</dbReference>
<keyword evidence="4 7" id="KW-0067">ATP-binding</keyword>
<comment type="similarity">
    <text evidence="1">Belongs to the ABC transporter superfamily.</text>
</comment>
<dbReference type="InterPro" id="IPR017871">
    <property type="entry name" value="ABC_transporter-like_CS"/>
</dbReference>
<dbReference type="PANTHER" id="PTHR43820:SF4">
    <property type="entry name" value="HIGH-AFFINITY BRANCHED-CHAIN AMINO ACID TRANSPORT ATP-BINDING PROTEIN LIVF"/>
    <property type="match status" value="1"/>
</dbReference>
<evidence type="ECO:0000256" key="3">
    <source>
        <dbReference type="ARBA" id="ARBA00022741"/>
    </source>
</evidence>
<evidence type="ECO:0000256" key="4">
    <source>
        <dbReference type="ARBA" id="ARBA00022840"/>
    </source>
</evidence>